<protein>
    <submittedName>
        <fullName evidence="1">Uncharacterized protein</fullName>
    </submittedName>
</protein>
<dbReference type="EMBL" id="RRCT01000042">
    <property type="protein sequence ID" value="RQW70524.1"/>
    <property type="molecule type" value="Genomic_DNA"/>
</dbReference>
<proteinExistence type="predicted"/>
<evidence type="ECO:0000313" key="1">
    <source>
        <dbReference type="EMBL" id="RQW70524.1"/>
    </source>
</evidence>
<dbReference type="OrthoDB" id="2088301at2"/>
<dbReference type="AlphaFoldDB" id="A0A3N9U1I5"/>
<reference evidence="1 2" key="1">
    <citation type="journal article" date="2013" name="J. Microbiol.">
        <title>Lysinibacillus chungkukjangi sp. nov., isolated from Chungkukjang, Korean fermented soybean food.</title>
        <authorList>
            <person name="Kim S.J."/>
            <person name="Jang Y.H."/>
            <person name="Hamada M."/>
            <person name="Ahn J.H."/>
            <person name="Weon H.Y."/>
            <person name="Suzuki K."/>
            <person name="Whang K.S."/>
            <person name="Kwon S.W."/>
        </authorList>
    </citation>
    <scope>NUCLEOTIDE SEQUENCE [LARGE SCALE GENOMIC DNA]</scope>
    <source>
        <strain evidence="1 2">MCCC 1A12701</strain>
    </source>
</reference>
<sequence>MEYPLMDPPFEIKSFEKMTKKEAKIHFDWYVREVPKRVELIKKAYLETSGGKLEDLDLSPKSLVHIWKWFIPRIVTITKSDEEIEDELKNAPAWLKEKVIENKKKLTVGSLSLAMDLAIYFAEVFIHNFDKLYWGFVTKPKSLIYVNSPVIMGFSTGIELDPRNIVYNLTLKIINDKRERDNEEDLFNIFKAWENDI</sequence>
<organism evidence="1 2">
    <name type="scientific">Lysinibacillus composti</name>
    <dbReference type="NCBI Taxonomy" id="720633"/>
    <lineage>
        <taxon>Bacteria</taxon>
        <taxon>Bacillati</taxon>
        <taxon>Bacillota</taxon>
        <taxon>Bacilli</taxon>
        <taxon>Bacillales</taxon>
        <taxon>Bacillaceae</taxon>
        <taxon>Lysinibacillus</taxon>
    </lineage>
</organism>
<keyword evidence="2" id="KW-1185">Reference proteome</keyword>
<accession>A0A3N9U1I5</accession>
<name>A0A3N9U1I5_9BACI</name>
<dbReference type="Proteomes" id="UP000274033">
    <property type="component" value="Unassembled WGS sequence"/>
</dbReference>
<comment type="caution">
    <text evidence="1">The sequence shown here is derived from an EMBL/GenBank/DDBJ whole genome shotgun (WGS) entry which is preliminary data.</text>
</comment>
<dbReference type="RefSeq" id="WP_124767055.1">
    <property type="nucleotide sequence ID" value="NZ_JAFBDY010000045.1"/>
</dbReference>
<evidence type="ECO:0000313" key="2">
    <source>
        <dbReference type="Proteomes" id="UP000274033"/>
    </source>
</evidence>
<gene>
    <name evidence="1" type="ORF">EBB45_19950</name>
</gene>